<comment type="similarity">
    <text evidence="7">Belongs to the SMC family.</text>
</comment>
<gene>
    <name evidence="7 10" type="primary">smc</name>
    <name evidence="10" type="ORF">GCM10011332_14430</name>
</gene>
<feature type="binding site" evidence="7">
    <location>
        <begin position="33"/>
        <end position="40"/>
    </location>
    <ligand>
        <name>ATP</name>
        <dbReference type="ChEBI" id="CHEBI:30616"/>
    </ligand>
</feature>
<dbReference type="CDD" id="cd03278">
    <property type="entry name" value="ABC_SMC_barmotin"/>
    <property type="match status" value="1"/>
</dbReference>
<dbReference type="GO" id="GO:0005737">
    <property type="term" value="C:cytoplasm"/>
    <property type="evidence" value="ECO:0007669"/>
    <property type="project" value="UniProtKB-SubCell"/>
</dbReference>
<organism evidence="10 11">
    <name type="scientific">Terasakiella brassicae</name>
    <dbReference type="NCBI Taxonomy" id="1634917"/>
    <lineage>
        <taxon>Bacteria</taxon>
        <taxon>Pseudomonadati</taxon>
        <taxon>Pseudomonadota</taxon>
        <taxon>Alphaproteobacteria</taxon>
        <taxon>Rhodospirillales</taxon>
        <taxon>Terasakiellaceae</taxon>
        <taxon>Terasakiella</taxon>
    </lineage>
</organism>
<feature type="coiled-coil region" evidence="7">
    <location>
        <begin position="951"/>
        <end position="992"/>
    </location>
</feature>
<reference evidence="10" key="2">
    <citation type="submission" date="2020-09" db="EMBL/GenBank/DDBJ databases">
        <authorList>
            <person name="Sun Q."/>
            <person name="Zhou Y."/>
        </authorList>
    </citation>
    <scope>NUCLEOTIDE SEQUENCE</scope>
    <source>
        <strain evidence="10">CGMCC 1.15254</strain>
    </source>
</reference>
<comment type="subcellular location">
    <subcellularLocation>
        <location evidence="1 7">Cytoplasm</location>
    </subcellularLocation>
</comment>
<dbReference type="GO" id="GO:0007062">
    <property type="term" value="P:sister chromatid cohesion"/>
    <property type="evidence" value="ECO:0007669"/>
    <property type="project" value="InterPro"/>
</dbReference>
<dbReference type="SUPFAM" id="SSF52540">
    <property type="entry name" value="P-loop containing nucleoside triphosphate hydrolases"/>
    <property type="match status" value="1"/>
</dbReference>
<feature type="compositionally biased region" description="Basic and acidic residues" evidence="8">
    <location>
        <begin position="328"/>
        <end position="349"/>
    </location>
</feature>
<dbReference type="GO" id="GO:0005694">
    <property type="term" value="C:chromosome"/>
    <property type="evidence" value="ECO:0007669"/>
    <property type="project" value="InterPro"/>
</dbReference>
<evidence type="ECO:0000256" key="2">
    <source>
        <dbReference type="ARBA" id="ARBA00022490"/>
    </source>
</evidence>
<keyword evidence="2 7" id="KW-0963">Cytoplasm</keyword>
<dbReference type="InterPro" id="IPR011890">
    <property type="entry name" value="SMC_prok"/>
</dbReference>
<evidence type="ECO:0000256" key="7">
    <source>
        <dbReference type="HAMAP-Rule" id="MF_01894"/>
    </source>
</evidence>
<dbReference type="NCBIfam" id="TIGR02168">
    <property type="entry name" value="SMC_prok_B"/>
    <property type="match status" value="1"/>
</dbReference>
<proteinExistence type="inferred from homology"/>
<reference evidence="10" key="1">
    <citation type="journal article" date="2014" name="Int. J. Syst. Evol. Microbiol.">
        <title>Complete genome sequence of Corynebacterium casei LMG S-19264T (=DSM 44701T), isolated from a smear-ripened cheese.</title>
        <authorList>
            <consortium name="US DOE Joint Genome Institute (JGI-PGF)"/>
            <person name="Walter F."/>
            <person name="Albersmeier A."/>
            <person name="Kalinowski J."/>
            <person name="Ruckert C."/>
        </authorList>
    </citation>
    <scope>NUCLEOTIDE SEQUENCE</scope>
    <source>
        <strain evidence="10">CGMCC 1.15254</strain>
    </source>
</reference>
<dbReference type="InterPro" id="IPR036277">
    <property type="entry name" value="SMC_hinge_sf"/>
</dbReference>
<evidence type="ECO:0000256" key="6">
    <source>
        <dbReference type="ARBA" id="ARBA00023125"/>
    </source>
</evidence>
<evidence type="ECO:0000313" key="10">
    <source>
        <dbReference type="EMBL" id="GGF61745.1"/>
    </source>
</evidence>
<dbReference type="PANTHER" id="PTHR43977">
    <property type="entry name" value="STRUCTURAL MAINTENANCE OF CHROMOSOMES PROTEIN 3"/>
    <property type="match status" value="1"/>
</dbReference>
<keyword evidence="11" id="KW-1185">Reference proteome</keyword>
<dbReference type="HAMAP" id="MF_01894">
    <property type="entry name" value="Smc_prok"/>
    <property type="match status" value="1"/>
</dbReference>
<evidence type="ECO:0000256" key="3">
    <source>
        <dbReference type="ARBA" id="ARBA00022741"/>
    </source>
</evidence>
<dbReference type="RefSeq" id="WP_188663303.1">
    <property type="nucleotide sequence ID" value="NZ_BMHV01000008.1"/>
</dbReference>
<keyword evidence="4 7" id="KW-0067">ATP-binding</keyword>
<comment type="function">
    <text evidence="7">Required for chromosome condensation and partitioning.</text>
</comment>
<dbReference type="SUPFAM" id="SSF75553">
    <property type="entry name" value="Smc hinge domain"/>
    <property type="match status" value="1"/>
</dbReference>
<dbReference type="GO" id="GO:0030261">
    <property type="term" value="P:chromosome condensation"/>
    <property type="evidence" value="ECO:0007669"/>
    <property type="project" value="InterPro"/>
</dbReference>
<dbReference type="GO" id="GO:0007059">
    <property type="term" value="P:chromosome segregation"/>
    <property type="evidence" value="ECO:0007669"/>
    <property type="project" value="UniProtKB-UniRule"/>
</dbReference>
<dbReference type="GO" id="GO:0003677">
    <property type="term" value="F:DNA binding"/>
    <property type="evidence" value="ECO:0007669"/>
    <property type="project" value="UniProtKB-UniRule"/>
</dbReference>
<dbReference type="InterPro" id="IPR024704">
    <property type="entry name" value="SMC"/>
</dbReference>
<evidence type="ECO:0000256" key="1">
    <source>
        <dbReference type="ARBA" id="ARBA00004496"/>
    </source>
</evidence>
<dbReference type="FunFam" id="3.40.50.300:FF:000901">
    <property type="entry name" value="Chromosome partition protein Smc"/>
    <property type="match status" value="1"/>
</dbReference>
<dbReference type="GO" id="GO:0006260">
    <property type="term" value="P:DNA replication"/>
    <property type="evidence" value="ECO:0007669"/>
    <property type="project" value="UniProtKB-UniRule"/>
</dbReference>
<dbReference type="InterPro" id="IPR003395">
    <property type="entry name" value="RecF/RecN/SMC_N"/>
</dbReference>
<dbReference type="EMBL" id="BMHV01000008">
    <property type="protein sequence ID" value="GGF61745.1"/>
    <property type="molecule type" value="Genomic_DNA"/>
</dbReference>
<dbReference type="Proteomes" id="UP000632498">
    <property type="component" value="Unassembled WGS sequence"/>
</dbReference>
<evidence type="ECO:0000259" key="9">
    <source>
        <dbReference type="Pfam" id="PF02463"/>
    </source>
</evidence>
<dbReference type="AlphaFoldDB" id="A0A917BZM1"/>
<evidence type="ECO:0000256" key="5">
    <source>
        <dbReference type="ARBA" id="ARBA00023054"/>
    </source>
</evidence>
<dbReference type="GO" id="GO:0005524">
    <property type="term" value="F:ATP binding"/>
    <property type="evidence" value="ECO:0007669"/>
    <property type="project" value="UniProtKB-UniRule"/>
</dbReference>
<keyword evidence="5 7" id="KW-0175">Coiled coil</keyword>
<feature type="coiled-coil region" evidence="7">
    <location>
        <begin position="639"/>
        <end position="729"/>
    </location>
</feature>
<dbReference type="PIRSF" id="PIRSF005719">
    <property type="entry name" value="SMC"/>
    <property type="match status" value="1"/>
</dbReference>
<protein>
    <recommendedName>
        <fullName evidence="7">Chromosome partition protein Smc</fullName>
    </recommendedName>
</protein>
<keyword evidence="6 7" id="KW-0238">DNA-binding</keyword>
<dbReference type="GO" id="GO:0016887">
    <property type="term" value="F:ATP hydrolysis activity"/>
    <property type="evidence" value="ECO:0007669"/>
    <property type="project" value="InterPro"/>
</dbReference>
<evidence type="ECO:0000313" key="11">
    <source>
        <dbReference type="Proteomes" id="UP000632498"/>
    </source>
</evidence>
<feature type="domain" description="RecF/RecN/SMC N-terminal" evidence="9">
    <location>
        <begin position="5"/>
        <end position="1137"/>
    </location>
</feature>
<name>A0A917BZM1_9PROT</name>
<comment type="subunit">
    <text evidence="7">Homodimer.</text>
</comment>
<feature type="coiled-coil region" evidence="7">
    <location>
        <begin position="178"/>
        <end position="215"/>
    </location>
</feature>
<comment type="domain">
    <text evidence="7">Contains large globular domains required for ATP hydrolysis at each terminus and a third globular domain forming a flexible hinge near the middle of the molecule. These domains are separated by coiled-coil structures.</text>
</comment>
<feature type="region of interest" description="Disordered" evidence="8">
    <location>
        <begin position="322"/>
        <end position="349"/>
    </location>
</feature>
<dbReference type="Pfam" id="PF02463">
    <property type="entry name" value="SMC_N"/>
    <property type="match status" value="1"/>
</dbReference>
<dbReference type="Gene3D" id="3.40.50.300">
    <property type="entry name" value="P-loop containing nucleotide triphosphate hydrolases"/>
    <property type="match status" value="2"/>
</dbReference>
<accession>A0A917BZM1</accession>
<sequence>MIQFKKLRLTGFKSFVDHSELLINTGLTGVVGPNGCGKSNLVEALRWVMGETSAKQMRGGEMDDVIFAGSDKRPARNVAEVGILLDNSDRTAPALFNDNVELQVTRRIERQKGSLYKVNGQDVRARDVQLLFADAATGARSTAMVSQGKIGAIISAKPQARRTILEEAAGITGLHSRRHEAELRLRGAENNLSRLDDVLITLETQQKNLEKQARQASRYRTISDRIRKAEALLFYMRWGNALDDLDKARNAYKEVEKRVNELSSRAAEAAKIQAEASLHLPALREAEAAAAAELHRLSIAREQLDGEEKRLEEAKAELTRRIQQSAQDLERESDFSKDAEAAHRRLENERETIQLQGEDDDMLREEAVERLEIIKEEVSQREERLNQLTQDVAQAEAKRTGLQRRLNEIEAQLQKNKARQDDILRQKTELEATRISPDDLAHAEAKLEELSERRLEQEEAIEQAEAKRSTAQQHVQEALEALRTCESAVAKLEAEEDALAELLDPKERAAGKPVLDDISVQPGFEAALGSALGDDLSAPCDPDASLHWQDLSPLNTALPLPENVIPLSDVAQGPSALQRRFIQVGIVDTPIEAARLQSELQQGQRLVSKVGGMWRWDGFITLPGAPSAAAQRLKQKNRLAEIRIAWEEARQKSDEAQERLDITKEAEANCSEQEKILREQLRQTNSRLNEAQNEFSNLNNKLASFEAKLENLIETLQRSREEGEDIQASLIEAQDALGDLPADNEGREQLALLREELADKRNLLLDHQSAYERINQDAQNRARRLSEIGEEIETWKKRSERAHHHMDELKMRREGLVEELEILAERPQEIEEKRHALLDGIERSNEKRKLCADKLVEAETHLRDVDGHARMAEAELGKCREERVRFESHVEQGKQLCMALAERIRDRLDCKAEELEAIAEIEEGSELPDLDAAEKRVDRLHRERDTMGPVNLRAETELNELNEQVSTMTSERDDLLKAIDKLRQGIAELNREGRDRLLTSFNEVNRHFQELFIRLFGGGQAHLELIEDDDPLQAGLEILASPPGKRMQILSLLSGGEQALTALALLFGVFLTNPAPICVLDEVDAPLDDANVDRFCTMLEEMSRSGQTRFLIITHHRMTMARMHRLFGVTMTERGVSQLVSVDLQKAEELVET</sequence>
<dbReference type="InterPro" id="IPR027417">
    <property type="entry name" value="P-loop_NTPase"/>
</dbReference>
<evidence type="ECO:0000256" key="8">
    <source>
        <dbReference type="SAM" id="MobiDB-lite"/>
    </source>
</evidence>
<comment type="caution">
    <text evidence="10">The sequence shown here is derived from an EMBL/GenBank/DDBJ whole genome shotgun (WGS) entry which is preliminary data.</text>
</comment>
<keyword evidence="3 7" id="KW-0547">Nucleotide-binding</keyword>
<evidence type="ECO:0000256" key="4">
    <source>
        <dbReference type="ARBA" id="ARBA00022840"/>
    </source>
</evidence>